<proteinExistence type="predicted"/>
<evidence type="ECO:0000313" key="3">
    <source>
        <dbReference type="Proteomes" id="UP000441399"/>
    </source>
</evidence>
<evidence type="ECO:0000256" key="1">
    <source>
        <dbReference type="SAM" id="SignalP"/>
    </source>
</evidence>
<evidence type="ECO:0000313" key="2">
    <source>
        <dbReference type="EMBL" id="CAA0124755.1"/>
    </source>
</evidence>
<organism evidence="2 3">
    <name type="scientific">BD1-7 clade bacterium</name>
    <dbReference type="NCBI Taxonomy" id="2029982"/>
    <lineage>
        <taxon>Bacteria</taxon>
        <taxon>Pseudomonadati</taxon>
        <taxon>Pseudomonadota</taxon>
        <taxon>Gammaproteobacteria</taxon>
        <taxon>Cellvibrionales</taxon>
        <taxon>Spongiibacteraceae</taxon>
        <taxon>BD1-7 clade</taxon>
    </lineage>
</organism>
<gene>
    <name evidence="2" type="ORF">OPDIPICF_03225</name>
</gene>
<accession>A0A5S9QZI8</accession>
<protein>
    <submittedName>
        <fullName evidence="2">Uncharacterized protein</fullName>
    </submittedName>
</protein>
<feature type="chain" id="PRO_5024793233" evidence="1">
    <location>
        <begin position="24"/>
        <end position="117"/>
    </location>
</feature>
<sequence>MVFNKFLLGGFLCGMIASNCALADSVYAATISKIVVNGNTGSINIMPKVNSKRWVVNSGLGCQPGVVSISGSLDSKDMILSVALSAYHAGTSVYFTGDGCNSESSDSFSASSIIADS</sequence>
<keyword evidence="1" id="KW-0732">Signal</keyword>
<dbReference type="AlphaFoldDB" id="A0A5S9QZI8"/>
<name>A0A5S9QZI8_9GAMM</name>
<keyword evidence="3" id="KW-1185">Reference proteome</keyword>
<dbReference type="Proteomes" id="UP000441399">
    <property type="component" value="Unassembled WGS sequence"/>
</dbReference>
<dbReference type="EMBL" id="CACSIO010000060">
    <property type="protein sequence ID" value="CAA0124755.1"/>
    <property type="molecule type" value="Genomic_DNA"/>
</dbReference>
<feature type="signal peptide" evidence="1">
    <location>
        <begin position="1"/>
        <end position="23"/>
    </location>
</feature>
<reference evidence="2 3" key="1">
    <citation type="submission" date="2019-11" db="EMBL/GenBank/DDBJ databases">
        <authorList>
            <person name="Holert J."/>
        </authorList>
    </citation>
    <scope>NUCLEOTIDE SEQUENCE [LARGE SCALE GENOMIC DNA]</scope>
    <source>
        <strain evidence="2">SB11_3</strain>
    </source>
</reference>